<sequence>MSSRIFQVDFCASIGDCGDGLVVVKDGAVNGETLTICIKDVQA</sequence>
<gene>
    <name evidence="1" type="ORF">PS862_04072</name>
</gene>
<dbReference type="EMBL" id="CABVII010000019">
    <property type="protein sequence ID" value="VVP25342.1"/>
    <property type="molecule type" value="Genomic_DNA"/>
</dbReference>
<evidence type="ECO:0000313" key="2">
    <source>
        <dbReference type="Proteomes" id="UP000385207"/>
    </source>
</evidence>
<protein>
    <submittedName>
        <fullName evidence="1">Uncharacterized protein</fullName>
    </submittedName>
</protein>
<dbReference type="AlphaFoldDB" id="A0A5E6XLW5"/>
<reference evidence="1 2" key="1">
    <citation type="submission" date="2019-09" db="EMBL/GenBank/DDBJ databases">
        <authorList>
            <person name="Chandra G."/>
            <person name="Truman W A."/>
        </authorList>
    </citation>
    <scope>NUCLEOTIDE SEQUENCE [LARGE SCALE GENOMIC DNA]</scope>
    <source>
        <strain evidence="1">PS862</strain>
    </source>
</reference>
<name>A0A5E6XLW5_PSEFL</name>
<organism evidence="1 2">
    <name type="scientific">Pseudomonas fluorescens</name>
    <dbReference type="NCBI Taxonomy" id="294"/>
    <lineage>
        <taxon>Bacteria</taxon>
        <taxon>Pseudomonadati</taxon>
        <taxon>Pseudomonadota</taxon>
        <taxon>Gammaproteobacteria</taxon>
        <taxon>Pseudomonadales</taxon>
        <taxon>Pseudomonadaceae</taxon>
        <taxon>Pseudomonas</taxon>
    </lineage>
</organism>
<proteinExistence type="predicted"/>
<accession>A0A5E6XLW5</accession>
<dbReference type="Proteomes" id="UP000385207">
    <property type="component" value="Unassembled WGS sequence"/>
</dbReference>
<evidence type="ECO:0000313" key="1">
    <source>
        <dbReference type="EMBL" id="VVP25342.1"/>
    </source>
</evidence>